<keyword evidence="1" id="KW-0812">Transmembrane</keyword>
<proteinExistence type="predicted"/>
<dbReference type="Proteomes" id="UP000613030">
    <property type="component" value="Unassembled WGS sequence"/>
</dbReference>
<dbReference type="Pfam" id="PF02470">
    <property type="entry name" value="MlaD"/>
    <property type="match status" value="1"/>
</dbReference>
<evidence type="ECO:0000259" key="2">
    <source>
        <dbReference type="Pfam" id="PF02470"/>
    </source>
</evidence>
<name>A0ABS1L0T6_9BACT</name>
<dbReference type="EMBL" id="JAERRB010000014">
    <property type="protein sequence ID" value="MBL0745133.1"/>
    <property type="molecule type" value="Genomic_DNA"/>
</dbReference>
<sequence>MENNETRQNIKLGAFVLGGILLFIITLFYIGKENTVFNKTFTISAVFKNIEGLKEGDKVWLSGVKIGTVKHVQIISEGKVVVALSLRDKQNEFIKKNATAFIGSDGLVGNKIVVIRPGNVAQIIQDNDTINSFSPTDTQELINIAKDVGANTRDLTDDLKTITAKLKKGEGLVGELLQDGPISQDLRQAVVSLKNAGENTNRATEDLKHMLKEINSGDGLVTKLITDTTYAATFEKALANVAEVGKNSKQMSEDLKAVISKINSNDNAIGVLLADTAFANKLKVTLGNAESASLKLDQNMEALKHNFLLRGYFRKQKKAEEKAKEEQAKQNQPN</sequence>
<accession>A0ABS1L0T6</accession>
<keyword evidence="1" id="KW-0472">Membrane</keyword>
<organism evidence="3 4">
    <name type="scientific">Chryseolinea lacunae</name>
    <dbReference type="NCBI Taxonomy" id="2801331"/>
    <lineage>
        <taxon>Bacteria</taxon>
        <taxon>Pseudomonadati</taxon>
        <taxon>Bacteroidota</taxon>
        <taxon>Cytophagia</taxon>
        <taxon>Cytophagales</taxon>
        <taxon>Fulvivirgaceae</taxon>
        <taxon>Chryseolinea</taxon>
    </lineage>
</organism>
<reference evidence="3 4" key="1">
    <citation type="submission" date="2021-01" db="EMBL/GenBank/DDBJ databases">
        <title>Chryseolinea sp. Jin1 Genome sequencing and assembly.</title>
        <authorList>
            <person name="Kim I."/>
        </authorList>
    </citation>
    <scope>NUCLEOTIDE SEQUENCE [LARGE SCALE GENOMIC DNA]</scope>
    <source>
        <strain evidence="3 4">Jin1</strain>
    </source>
</reference>
<evidence type="ECO:0000256" key="1">
    <source>
        <dbReference type="SAM" id="Phobius"/>
    </source>
</evidence>
<evidence type="ECO:0000313" key="3">
    <source>
        <dbReference type="EMBL" id="MBL0745133.1"/>
    </source>
</evidence>
<dbReference type="PANTHER" id="PTHR33371">
    <property type="entry name" value="INTERMEMBRANE PHOSPHOLIPID TRANSPORT SYSTEM BINDING PROTEIN MLAD-RELATED"/>
    <property type="match status" value="1"/>
</dbReference>
<feature type="transmembrane region" description="Helical" evidence="1">
    <location>
        <begin position="12"/>
        <end position="31"/>
    </location>
</feature>
<keyword evidence="1" id="KW-1133">Transmembrane helix</keyword>
<comment type="caution">
    <text evidence="3">The sequence shown here is derived from an EMBL/GenBank/DDBJ whole genome shotgun (WGS) entry which is preliminary data.</text>
</comment>
<protein>
    <submittedName>
        <fullName evidence="3">MCE family protein</fullName>
    </submittedName>
</protein>
<keyword evidence="4" id="KW-1185">Reference proteome</keyword>
<dbReference type="RefSeq" id="WP_202015379.1">
    <property type="nucleotide sequence ID" value="NZ_JAERRB010000014.1"/>
</dbReference>
<dbReference type="PANTHER" id="PTHR33371:SF4">
    <property type="entry name" value="INTERMEMBRANE PHOSPHOLIPID TRANSPORT SYSTEM BINDING PROTEIN MLAD"/>
    <property type="match status" value="1"/>
</dbReference>
<feature type="domain" description="Mce/MlaD" evidence="2">
    <location>
        <begin position="41"/>
        <end position="118"/>
    </location>
</feature>
<gene>
    <name evidence="3" type="ORF">JI741_28140</name>
</gene>
<evidence type="ECO:0000313" key="4">
    <source>
        <dbReference type="Proteomes" id="UP000613030"/>
    </source>
</evidence>
<dbReference type="InterPro" id="IPR052336">
    <property type="entry name" value="MlaD_Phospholipid_Transporter"/>
</dbReference>
<dbReference type="InterPro" id="IPR003399">
    <property type="entry name" value="Mce/MlaD"/>
</dbReference>